<dbReference type="PANTHER" id="PTHR46300">
    <property type="entry name" value="P450, PUTATIVE (EUROFUNG)-RELATED-RELATED"/>
    <property type="match status" value="1"/>
</dbReference>
<dbReference type="Gene3D" id="1.10.630.10">
    <property type="entry name" value="Cytochrome P450"/>
    <property type="match status" value="1"/>
</dbReference>
<name>A0A9P5X1V9_9AGAR</name>
<keyword evidence="5 9" id="KW-0479">Metal-binding</keyword>
<proteinExistence type="inferred from homology"/>
<dbReference type="GO" id="GO:0016705">
    <property type="term" value="F:oxidoreductase activity, acting on paired donors, with incorporation or reduction of molecular oxygen"/>
    <property type="evidence" value="ECO:0007669"/>
    <property type="project" value="InterPro"/>
</dbReference>
<feature type="binding site" description="axial binding residue" evidence="9">
    <location>
        <position position="170"/>
    </location>
    <ligand>
        <name>heme</name>
        <dbReference type="ChEBI" id="CHEBI:30413"/>
    </ligand>
    <ligandPart>
        <name>Fe</name>
        <dbReference type="ChEBI" id="CHEBI:18248"/>
    </ligandPart>
</feature>
<protein>
    <submittedName>
        <fullName evidence="11">Cytochrome P450</fullName>
    </submittedName>
</protein>
<dbReference type="AlphaFoldDB" id="A0A9P5X1V9"/>
<comment type="caution">
    <text evidence="11">The sequence shown here is derived from an EMBL/GenBank/DDBJ whole genome shotgun (WGS) entry which is preliminary data.</text>
</comment>
<keyword evidence="7 9" id="KW-0408">Iron</keyword>
<dbReference type="PANTHER" id="PTHR46300:SF7">
    <property type="entry name" value="P450, PUTATIVE (EUROFUNG)-RELATED"/>
    <property type="match status" value="1"/>
</dbReference>
<dbReference type="GO" id="GO:0005506">
    <property type="term" value="F:iron ion binding"/>
    <property type="evidence" value="ECO:0007669"/>
    <property type="project" value="InterPro"/>
</dbReference>
<dbReference type="InterPro" id="IPR002401">
    <property type="entry name" value="Cyt_P450_E_grp-I"/>
</dbReference>
<evidence type="ECO:0000313" key="12">
    <source>
        <dbReference type="Proteomes" id="UP000807342"/>
    </source>
</evidence>
<dbReference type="InterPro" id="IPR017972">
    <property type="entry name" value="Cyt_P450_CS"/>
</dbReference>
<dbReference type="OrthoDB" id="3934656at2759"/>
<dbReference type="Pfam" id="PF00067">
    <property type="entry name" value="p450"/>
    <property type="match status" value="1"/>
</dbReference>
<comment type="cofactor">
    <cofactor evidence="1 9">
        <name>heme</name>
        <dbReference type="ChEBI" id="CHEBI:30413"/>
    </cofactor>
</comment>
<evidence type="ECO:0000256" key="7">
    <source>
        <dbReference type="ARBA" id="ARBA00023004"/>
    </source>
</evidence>
<dbReference type="GO" id="GO:0020037">
    <property type="term" value="F:heme binding"/>
    <property type="evidence" value="ECO:0007669"/>
    <property type="project" value="InterPro"/>
</dbReference>
<dbReference type="SUPFAM" id="SSF48264">
    <property type="entry name" value="Cytochrome P450"/>
    <property type="match status" value="1"/>
</dbReference>
<feature type="non-terminal residue" evidence="11">
    <location>
        <position position="1"/>
    </location>
</feature>
<keyword evidence="8 10" id="KW-0503">Monooxygenase</keyword>
<evidence type="ECO:0000256" key="5">
    <source>
        <dbReference type="ARBA" id="ARBA00022723"/>
    </source>
</evidence>
<evidence type="ECO:0000256" key="1">
    <source>
        <dbReference type="ARBA" id="ARBA00001971"/>
    </source>
</evidence>
<sequence>FVLENLERTRHTEDYHTQHKITKQVAAQIYAAASETTSTAIMTFILAMLLYPDVQRKAQQELDSIIGSDRLPDFSDKPSLPYLSAILKEVLRWNPIAPMGVPHLTTDEDVYEGYHIPKGCTIVANAYAMLHDENVFPNPTEFRPERFIKNGNDLPDPESVATFGFGRRICPGSHVALAMLYIAAASILTIFDIFPALDEEGNPIEVAPEFLPASLISEPLPFPCKFTPRQGKDVESLLKEYLSAEVI</sequence>
<dbReference type="PRINTS" id="PR00463">
    <property type="entry name" value="EP450I"/>
</dbReference>
<evidence type="ECO:0000256" key="4">
    <source>
        <dbReference type="ARBA" id="ARBA00022617"/>
    </source>
</evidence>
<evidence type="ECO:0000256" key="2">
    <source>
        <dbReference type="ARBA" id="ARBA00005179"/>
    </source>
</evidence>
<keyword evidence="12" id="KW-1185">Reference proteome</keyword>
<evidence type="ECO:0000256" key="8">
    <source>
        <dbReference type="ARBA" id="ARBA00023033"/>
    </source>
</evidence>
<dbReference type="GO" id="GO:0004497">
    <property type="term" value="F:monooxygenase activity"/>
    <property type="evidence" value="ECO:0007669"/>
    <property type="project" value="UniProtKB-KW"/>
</dbReference>
<dbReference type="PROSITE" id="PS00086">
    <property type="entry name" value="CYTOCHROME_P450"/>
    <property type="match status" value="1"/>
</dbReference>
<keyword evidence="4 9" id="KW-0349">Heme</keyword>
<keyword evidence="6 10" id="KW-0560">Oxidoreductase</keyword>
<evidence type="ECO:0000256" key="9">
    <source>
        <dbReference type="PIRSR" id="PIRSR602401-1"/>
    </source>
</evidence>
<comment type="similarity">
    <text evidence="3 10">Belongs to the cytochrome P450 family.</text>
</comment>
<organism evidence="11 12">
    <name type="scientific">Macrolepiota fuliginosa MF-IS2</name>
    <dbReference type="NCBI Taxonomy" id="1400762"/>
    <lineage>
        <taxon>Eukaryota</taxon>
        <taxon>Fungi</taxon>
        <taxon>Dikarya</taxon>
        <taxon>Basidiomycota</taxon>
        <taxon>Agaricomycotina</taxon>
        <taxon>Agaricomycetes</taxon>
        <taxon>Agaricomycetidae</taxon>
        <taxon>Agaricales</taxon>
        <taxon>Agaricineae</taxon>
        <taxon>Agaricaceae</taxon>
        <taxon>Macrolepiota</taxon>
    </lineage>
</organism>
<dbReference type="Proteomes" id="UP000807342">
    <property type="component" value="Unassembled WGS sequence"/>
</dbReference>
<dbReference type="InterPro" id="IPR001128">
    <property type="entry name" value="Cyt_P450"/>
</dbReference>
<comment type="pathway">
    <text evidence="2">Secondary metabolite biosynthesis.</text>
</comment>
<evidence type="ECO:0000256" key="10">
    <source>
        <dbReference type="RuleBase" id="RU000461"/>
    </source>
</evidence>
<dbReference type="EMBL" id="MU151627">
    <property type="protein sequence ID" value="KAF9442470.1"/>
    <property type="molecule type" value="Genomic_DNA"/>
</dbReference>
<reference evidence="11" key="1">
    <citation type="submission" date="2020-11" db="EMBL/GenBank/DDBJ databases">
        <authorList>
            <consortium name="DOE Joint Genome Institute"/>
            <person name="Ahrendt S."/>
            <person name="Riley R."/>
            <person name="Andreopoulos W."/>
            <person name="Labutti K."/>
            <person name="Pangilinan J."/>
            <person name="Ruiz-Duenas F.J."/>
            <person name="Barrasa J.M."/>
            <person name="Sanchez-Garcia M."/>
            <person name="Camarero S."/>
            <person name="Miyauchi S."/>
            <person name="Serrano A."/>
            <person name="Linde D."/>
            <person name="Babiker R."/>
            <person name="Drula E."/>
            <person name="Ayuso-Fernandez I."/>
            <person name="Pacheco R."/>
            <person name="Padilla G."/>
            <person name="Ferreira P."/>
            <person name="Barriuso J."/>
            <person name="Kellner H."/>
            <person name="Castanera R."/>
            <person name="Alfaro M."/>
            <person name="Ramirez L."/>
            <person name="Pisabarro A.G."/>
            <person name="Kuo A."/>
            <person name="Tritt A."/>
            <person name="Lipzen A."/>
            <person name="He G."/>
            <person name="Yan M."/>
            <person name="Ng V."/>
            <person name="Cullen D."/>
            <person name="Martin F."/>
            <person name="Rosso M.-N."/>
            <person name="Henrissat B."/>
            <person name="Hibbett D."/>
            <person name="Martinez A.T."/>
            <person name="Grigoriev I.V."/>
        </authorList>
    </citation>
    <scope>NUCLEOTIDE SEQUENCE</scope>
    <source>
        <strain evidence="11">MF-IS2</strain>
    </source>
</reference>
<accession>A0A9P5X1V9</accession>
<dbReference type="PRINTS" id="PR00385">
    <property type="entry name" value="P450"/>
</dbReference>
<dbReference type="InterPro" id="IPR050364">
    <property type="entry name" value="Cytochrome_P450_fung"/>
</dbReference>
<gene>
    <name evidence="11" type="ORF">P691DRAFT_681456</name>
</gene>
<evidence type="ECO:0000313" key="11">
    <source>
        <dbReference type="EMBL" id="KAF9442470.1"/>
    </source>
</evidence>
<evidence type="ECO:0000256" key="3">
    <source>
        <dbReference type="ARBA" id="ARBA00010617"/>
    </source>
</evidence>
<evidence type="ECO:0000256" key="6">
    <source>
        <dbReference type="ARBA" id="ARBA00023002"/>
    </source>
</evidence>
<dbReference type="InterPro" id="IPR036396">
    <property type="entry name" value="Cyt_P450_sf"/>
</dbReference>